<organism evidence="1 2">
    <name type="scientific">Penicillium cataractarum</name>
    <dbReference type="NCBI Taxonomy" id="2100454"/>
    <lineage>
        <taxon>Eukaryota</taxon>
        <taxon>Fungi</taxon>
        <taxon>Dikarya</taxon>
        <taxon>Ascomycota</taxon>
        <taxon>Pezizomycotina</taxon>
        <taxon>Eurotiomycetes</taxon>
        <taxon>Eurotiomycetidae</taxon>
        <taxon>Eurotiales</taxon>
        <taxon>Aspergillaceae</taxon>
        <taxon>Penicillium</taxon>
    </lineage>
</organism>
<keyword evidence="2" id="KW-1185">Reference proteome</keyword>
<dbReference type="GO" id="GO:0051213">
    <property type="term" value="F:dioxygenase activity"/>
    <property type="evidence" value="ECO:0007669"/>
    <property type="project" value="UniProtKB-KW"/>
</dbReference>
<name>A0A9W9UZY5_9EURO</name>
<dbReference type="Proteomes" id="UP001147782">
    <property type="component" value="Unassembled WGS sequence"/>
</dbReference>
<dbReference type="GeneID" id="81441564"/>
<accession>A0A9W9UZY5</accession>
<sequence length="142" mass="14988">MILGEKSASADYWRKCGDEALARNIKGILIIVGADATLPGCLCHGDAARGLGVGVPAGGRECDFEAFGPAVADGMTKLMKHPRFRDAHVTDDHIIPAMFVAGVVSDLEDIGSEALMPAEDWELTNMCNSQFTLGVWGKAIAA</sequence>
<protein>
    <submittedName>
        <fullName evidence="1">LigB subunit of an aromatic-ring-opening dioxygenase LigAB</fullName>
    </submittedName>
</protein>
<keyword evidence="1" id="KW-0560">Oxidoreductase</keyword>
<dbReference type="Gene3D" id="3.40.830.10">
    <property type="entry name" value="LigB-like"/>
    <property type="match status" value="1"/>
</dbReference>
<reference evidence="1" key="1">
    <citation type="submission" date="2022-11" db="EMBL/GenBank/DDBJ databases">
        <authorList>
            <person name="Petersen C."/>
        </authorList>
    </citation>
    <scope>NUCLEOTIDE SEQUENCE</scope>
    <source>
        <strain evidence="1">IBT 29864</strain>
    </source>
</reference>
<dbReference type="SUPFAM" id="SSF53213">
    <property type="entry name" value="LigB-like"/>
    <property type="match status" value="1"/>
</dbReference>
<dbReference type="EMBL" id="JAPZBS010000008">
    <property type="protein sequence ID" value="KAJ5363758.1"/>
    <property type="molecule type" value="Genomic_DNA"/>
</dbReference>
<dbReference type="OrthoDB" id="10473798at2759"/>
<comment type="caution">
    <text evidence="1">The sequence shown here is derived from an EMBL/GenBank/DDBJ whole genome shotgun (WGS) entry which is preliminary data.</text>
</comment>
<evidence type="ECO:0000313" key="2">
    <source>
        <dbReference type="Proteomes" id="UP001147782"/>
    </source>
</evidence>
<proteinExistence type="predicted"/>
<dbReference type="RefSeq" id="XP_056551385.1">
    <property type="nucleotide sequence ID" value="XM_056702385.1"/>
</dbReference>
<reference evidence="1" key="2">
    <citation type="journal article" date="2023" name="IMA Fungus">
        <title>Comparative genomic study of the Penicillium genus elucidates a diverse pangenome and 15 lateral gene transfer events.</title>
        <authorList>
            <person name="Petersen C."/>
            <person name="Sorensen T."/>
            <person name="Nielsen M.R."/>
            <person name="Sondergaard T.E."/>
            <person name="Sorensen J.L."/>
            <person name="Fitzpatrick D.A."/>
            <person name="Frisvad J.C."/>
            <person name="Nielsen K.L."/>
        </authorList>
    </citation>
    <scope>NUCLEOTIDE SEQUENCE</scope>
    <source>
        <strain evidence="1">IBT 29864</strain>
    </source>
</reference>
<gene>
    <name evidence="1" type="ORF">N7496_009471</name>
</gene>
<evidence type="ECO:0000313" key="1">
    <source>
        <dbReference type="EMBL" id="KAJ5363758.1"/>
    </source>
</evidence>
<dbReference type="AlphaFoldDB" id="A0A9W9UZY5"/>
<keyword evidence="1" id="KW-0223">Dioxygenase</keyword>